<evidence type="ECO:0000256" key="2">
    <source>
        <dbReference type="SAM" id="MobiDB-lite"/>
    </source>
</evidence>
<evidence type="ECO:0000313" key="4">
    <source>
        <dbReference type="Proteomes" id="UP000268321"/>
    </source>
</evidence>
<organism evidence="3 4">
    <name type="scientific">Metschnikowia bicuspidata</name>
    <dbReference type="NCBI Taxonomy" id="27322"/>
    <lineage>
        <taxon>Eukaryota</taxon>
        <taxon>Fungi</taxon>
        <taxon>Dikarya</taxon>
        <taxon>Ascomycota</taxon>
        <taxon>Saccharomycotina</taxon>
        <taxon>Pichiomycetes</taxon>
        <taxon>Metschnikowiaceae</taxon>
        <taxon>Metschnikowia</taxon>
    </lineage>
</organism>
<feature type="compositionally biased region" description="Basic and acidic residues" evidence="2">
    <location>
        <begin position="245"/>
        <end position="257"/>
    </location>
</feature>
<protein>
    <submittedName>
        <fullName evidence="3">Uncharacterized protein</fullName>
    </submittedName>
</protein>
<feature type="region of interest" description="Disordered" evidence="2">
    <location>
        <begin position="347"/>
        <end position="379"/>
    </location>
</feature>
<keyword evidence="1" id="KW-0175">Coiled coil</keyword>
<accession>A0A4P9ZBZ1</accession>
<dbReference type="EMBL" id="ML004481">
    <property type="protein sequence ID" value="RKP29591.1"/>
    <property type="molecule type" value="Genomic_DNA"/>
</dbReference>
<sequence length="751" mass="85804">MDNEYLPLSLTTVSLPSPSRSPLRTSTMSNSSPLRPRGIKLAGVQLFSPFKQMKASADSSENSTLQSQYTELYSRYDAISTENKQMHDELTRKTEIIDDLQQRLARTERALCLLDAEYQQAKLTHQDDIECYSRSLEELQRQTQRRIEQANEDVLRLLALYQNADEKYQKLHRSYKALQRNLELEQNLKALLIDQIEHLKKERERHLLGNSSYEPYDAHGVSRDPGGSCGHSPSLDSDSDGSVHASHERSSFVEHPENQNFSASSLIKNSSAECTEVLQDFHFSLHFAAPTTAELQDTYVSAVSKVSESLPSAKPRSRNSLPARIETHYLHTENSFVPSPLKLTRPNSTSIEGDFSLGQGASDLQHSRRSHPRSSHSRINSLDLLPIKVEFEQAQQQPRSASTPERNFFKNLDSVAEGEDVEDGRDIAFMKLNGFAEPNPRDSLLTTSSKRSSLFTDYMILSGDITKEEITKLKFELQSLRLHNEKLLSYIGFELQKQKNNIKHLSSKQRLRPNSMEYSDAKLIERLKDMLIHKKRVLRLVSINPILSTKYENQGHLFLSGAGIGIARISLHLDEGEEFVFRSLFMGSLDRNCDDYGFLNHQSKYNLRIISEQHQKYLHEGDEKFLKKFKSQTFLTDRSEDDGEDFELLDDENLREGLEDESGNIVLSAGEWDTTSDQSSSSGSDVNYYQLNRFNQMKYIVLGKEHMKRQKKKDELVIDENLKYKFLTLVVGIVIVGFRFTSHSQLQLQGS</sequence>
<keyword evidence="4" id="KW-1185">Reference proteome</keyword>
<feature type="region of interest" description="Disordered" evidence="2">
    <location>
        <begin position="1"/>
        <end position="35"/>
    </location>
</feature>
<proteinExistence type="predicted"/>
<evidence type="ECO:0000313" key="3">
    <source>
        <dbReference type="EMBL" id="RKP29591.1"/>
    </source>
</evidence>
<dbReference type="Proteomes" id="UP000268321">
    <property type="component" value="Unassembled WGS sequence"/>
</dbReference>
<name>A0A4P9ZBZ1_9ASCO</name>
<dbReference type="OrthoDB" id="3995760at2759"/>
<evidence type="ECO:0000256" key="1">
    <source>
        <dbReference type="SAM" id="Coils"/>
    </source>
</evidence>
<reference evidence="4" key="1">
    <citation type="journal article" date="2018" name="Nat. Microbiol.">
        <title>Leveraging single-cell genomics to expand the fungal tree of life.</title>
        <authorList>
            <person name="Ahrendt S.R."/>
            <person name="Quandt C.A."/>
            <person name="Ciobanu D."/>
            <person name="Clum A."/>
            <person name="Salamov A."/>
            <person name="Andreopoulos B."/>
            <person name="Cheng J.F."/>
            <person name="Woyke T."/>
            <person name="Pelin A."/>
            <person name="Henrissat B."/>
            <person name="Reynolds N.K."/>
            <person name="Benny G.L."/>
            <person name="Smith M.E."/>
            <person name="James T.Y."/>
            <person name="Grigoriev I.V."/>
        </authorList>
    </citation>
    <scope>NUCLEOTIDE SEQUENCE [LARGE SCALE GENOMIC DNA]</scope>
    <source>
        <strain evidence="4">Baker2002</strain>
    </source>
</reference>
<feature type="coiled-coil region" evidence="1">
    <location>
        <begin position="83"/>
        <end position="202"/>
    </location>
</feature>
<feature type="region of interest" description="Disordered" evidence="2">
    <location>
        <begin position="210"/>
        <end position="259"/>
    </location>
</feature>
<dbReference type="AlphaFoldDB" id="A0A4P9ZBZ1"/>
<feature type="compositionally biased region" description="Basic residues" evidence="2">
    <location>
        <begin position="367"/>
        <end position="376"/>
    </location>
</feature>
<gene>
    <name evidence="3" type="ORF">METBISCDRAFT_18317</name>
</gene>
<feature type="compositionally biased region" description="Low complexity" evidence="2">
    <location>
        <begin position="1"/>
        <end position="27"/>
    </location>
</feature>